<dbReference type="PANTHER" id="PTHR30006">
    <property type="entry name" value="THIAMINE-BINDING PERIPLASMIC PROTEIN-RELATED"/>
    <property type="match status" value="1"/>
</dbReference>
<evidence type="ECO:0000256" key="4">
    <source>
        <dbReference type="SAM" id="SignalP"/>
    </source>
</evidence>
<dbReference type="InterPro" id="IPR026045">
    <property type="entry name" value="Ferric-bd"/>
</dbReference>
<name>A0A1K1UZQ5_9GAMM</name>
<keyword evidence="2 4" id="KW-0732">Signal</keyword>
<feature type="binding site" evidence="3">
    <location>
        <position position="219"/>
    </location>
    <ligand>
        <name>Fe cation</name>
        <dbReference type="ChEBI" id="CHEBI:24875"/>
    </ligand>
</feature>
<dbReference type="CDD" id="cd13543">
    <property type="entry name" value="PBP2_Fbp"/>
    <property type="match status" value="1"/>
</dbReference>
<keyword evidence="6" id="KW-1185">Reference proteome</keyword>
<sequence>MRNKFFAPLALVGALLAAPVVSAATLTLYSGRGESLVQPLVSQFEQQTGIKVNVRYGDTAQLAVLLQEEGRRSPADVYWGQDAGAMGAVSQAGLLASLPADVYENLPGIYKSVTGNWVATSGRARLLVHSLERAPVAEHPRSVFDLTDAQYRGRVGWAPTNGSFQSFVTGMRVTYGDEKTLEWLNAMKANGVKAFRNNGTIIQGVADGEIDYGLTNNYYLPRQTRMNPNYPVGQVFFADGDIGNLMNVAGAAVVKTSRKQKEAAQLVRFLISAPAQEYFSMDVNEYPVIPGVTHNPHGATYDQAIKASPSIDLDKLSDLEGTLNLLRRAGLI</sequence>
<dbReference type="OrthoDB" id="9769567at2"/>
<comment type="similarity">
    <text evidence="1">Belongs to the bacterial solute-binding protein 1 family.</text>
</comment>
<evidence type="ECO:0000313" key="6">
    <source>
        <dbReference type="Proteomes" id="UP000182350"/>
    </source>
</evidence>
<dbReference type="Proteomes" id="UP000182350">
    <property type="component" value="Unassembled WGS sequence"/>
</dbReference>
<dbReference type="Gene3D" id="3.40.190.10">
    <property type="entry name" value="Periplasmic binding protein-like II"/>
    <property type="match status" value="2"/>
</dbReference>
<feature type="chain" id="PRO_5012905135" evidence="4">
    <location>
        <begin position="24"/>
        <end position="332"/>
    </location>
</feature>
<dbReference type="RefSeq" id="WP_072324934.1">
    <property type="nucleotide sequence ID" value="NZ_FPJW01000002.1"/>
</dbReference>
<feature type="binding site" evidence="3">
    <location>
        <position position="218"/>
    </location>
    <ligand>
        <name>Fe cation</name>
        <dbReference type="ChEBI" id="CHEBI:24875"/>
    </ligand>
</feature>
<evidence type="ECO:0000256" key="1">
    <source>
        <dbReference type="ARBA" id="ARBA00008520"/>
    </source>
</evidence>
<keyword evidence="3" id="KW-0408">Iron</keyword>
<dbReference type="GO" id="GO:0030288">
    <property type="term" value="C:outer membrane-bounded periplasmic space"/>
    <property type="evidence" value="ECO:0007669"/>
    <property type="project" value="TreeGrafter"/>
</dbReference>
<accession>A0A1K1UZQ5</accession>
<evidence type="ECO:0000313" key="5">
    <source>
        <dbReference type="EMBL" id="SFX17797.1"/>
    </source>
</evidence>
<dbReference type="PIRSF" id="PIRSF002825">
    <property type="entry name" value="CfbpA"/>
    <property type="match status" value="1"/>
</dbReference>
<reference evidence="5 6" key="1">
    <citation type="submission" date="2016-11" db="EMBL/GenBank/DDBJ databases">
        <authorList>
            <person name="Jaros S."/>
            <person name="Januszkiewicz K."/>
            <person name="Wedrychowicz H."/>
        </authorList>
    </citation>
    <scope>NUCLEOTIDE SEQUENCE [LARGE SCALE GENOMIC DNA]</scope>
    <source>
        <strain evidence="5 6">DSM 21637</strain>
    </source>
</reference>
<dbReference type="STRING" id="1122209.SAMN02745752_00670"/>
<keyword evidence="3" id="KW-0479">Metal-binding</keyword>
<dbReference type="GO" id="GO:0046872">
    <property type="term" value="F:metal ion binding"/>
    <property type="evidence" value="ECO:0007669"/>
    <property type="project" value="UniProtKB-KW"/>
</dbReference>
<evidence type="ECO:0000256" key="2">
    <source>
        <dbReference type="ARBA" id="ARBA00022729"/>
    </source>
</evidence>
<organism evidence="5 6">
    <name type="scientific">Marinospirillum alkaliphilum DSM 21637</name>
    <dbReference type="NCBI Taxonomy" id="1122209"/>
    <lineage>
        <taxon>Bacteria</taxon>
        <taxon>Pseudomonadati</taxon>
        <taxon>Pseudomonadota</taxon>
        <taxon>Gammaproteobacteria</taxon>
        <taxon>Oceanospirillales</taxon>
        <taxon>Oceanospirillaceae</taxon>
        <taxon>Marinospirillum</taxon>
    </lineage>
</organism>
<gene>
    <name evidence="5" type="ORF">SAMN02745752_00670</name>
</gene>
<dbReference type="AlphaFoldDB" id="A0A1K1UZQ5"/>
<dbReference type="SUPFAM" id="SSF53850">
    <property type="entry name" value="Periplasmic binding protein-like II"/>
    <property type="match status" value="1"/>
</dbReference>
<evidence type="ECO:0000256" key="3">
    <source>
        <dbReference type="PIRSR" id="PIRSR002825-1"/>
    </source>
</evidence>
<dbReference type="PANTHER" id="PTHR30006:SF15">
    <property type="entry name" value="IRON-UTILIZATION PERIPLASMIC PROTEIN"/>
    <property type="match status" value="1"/>
</dbReference>
<feature type="signal peptide" evidence="4">
    <location>
        <begin position="1"/>
        <end position="23"/>
    </location>
</feature>
<dbReference type="Pfam" id="PF13416">
    <property type="entry name" value="SBP_bac_8"/>
    <property type="match status" value="1"/>
</dbReference>
<proteinExistence type="inferred from homology"/>
<dbReference type="InterPro" id="IPR006059">
    <property type="entry name" value="SBP"/>
</dbReference>
<dbReference type="EMBL" id="FPJW01000002">
    <property type="protein sequence ID" value="SFX17797.1"/>
    <property type="molecule type" value="Genomic_DNA"/>
</dbReference>
<protein>
    <submittedName>
        <fullName evidence="5">Iron(III) transport system substrate-binding protein</fullName>
    </submittedName>
</protein>